<evidence type="ECO:0000313" key="2">
    <source>
        <dbReference type="Proteomes" id="UP000580250"/>
    </source>
</evidence>
<organism evidence="1 2">
    <name type="scientific">Meloidogyne enterolobii</name>
    <name type="common">Root-knot nematode worm</name>
    <name type="synonym">Meloidogyne mayaguensis</name>
    <dbReference type="NCBI Taxonomy" id="390850"/>
    <lineage>
        <taxon>Eukaryota</taxon>
        <taxon>Metazoa</taxon>
        <taxon>Ecdysozoa</taxon>
        <taxon>Nematoda</taxon>
        <taxon>Chromadorea</taxon>
        <taxon>Rhabditida</taxon>
        <taxon>Tylenchina</taxon>
        <taxon>Tylenchomorpha</taxon>
        <taxon>Tylenchoidea</taxon>
        <taxon>Meloidogynidae</taxon>
        <taxon>Meloidogyninae</taxon>
        <taxon>Meloidogyne</taxon>
    </lineage>
</organism>
<evidence type="ECO:0000313" key="1">
    <source>
        <dbReference type="EMBL" id="CAD2173998.1"/>
    </source>
</evidence>
<reference evidence="1 2" key="1">
    <citation type="submission" date="2020-08" db="EMBL/GenBank/DDBJ databases">
        <authorList>
            <person name="Koutsovoulos G."/>
            <person name="Danchin GJ E."/>
        </authorList>
    </citation>
    <scope>NUCLEOTIDE SEQUENCE [LARGE SCALE GENOMIC DNA]</scope>
</reference>
<gene>
    <name evidence="1" type="ORF">MENT_LOCUS25640</name>
</gene>
<comment type="caution">
    <text evidence="1">The sequence shown here is derived from an EMBL/GenBank/DDBJ whole genome shotgun (WGS) entry which is preliminary data.</text>
</comment>
<dbReference type="Proteomes" id="UP000580250">
    <property type="component" value="Unassembled WGS sequence"/>
</dbReference>
<dbReference type="AlphaFoldDB" id="A0A6V7VHX9"/>
<name>A0A6V7VHX9_MELEN</name>
<proteinExistence type="predicted"/>
<protein>
    <submittedName>
        <fullName evidence="1">Uncharacterized protein</fullName>
    </submittedName>
</protein>
<dbReference type="EMBL" id="CAJEWN010000227">
    <property type="protein sequence ID" value="CAD2173998.1"/>
    <property type="molecule type" value="Genomic_DNA"/>
</dbReference>
<accession>A0A6V7VHX9</accession>
<sequence>MQFCFNSRLLCLFPLGSNCREEHFEEALILLEKACSLFLFYFIHFYLNFKLHI</sequence>